<proteinExistence type="predicted"/>
<name>A0A409XUE9_PSICY</name>
<reference evidence="1 2" key="1">
    <citation type="journal article" date="2018" name="Evol. Lett.">
        <title>Horizontal gene cluster transfer increased hallucinogenic mushroom diversity.</title>
        <authorList>
            <person name="Reynolds H.T."/>
            <person name="Vijayakumar V."/>
            <person name="Gluck-Thaler E."/>
            <person name="Korotkin H.B."/>
            <person name="Matheny P.B."/>
            <person name="Slot J.C."/>
        </authorList>
    </citation>
    <scope>NUCLEOTIDE SEQUENCE [LARGE SCALE GENOMIC DNA]</scope>
    <source>
        <strain evidence="1 2">2631</strain>
    </source>
</reference>
<organism evidence="1 2">
    <name type="scientific">Psilocybe cyanescens</name>
    <dbReference type="NCBI Taxonomy" id="93625"/>
    <lineage>
        <taxon>Eukaryota</taxon>
        <taxon>Fungi</taxon>
        <taxon>Dikarya</taxon>
        <taxon>Basidiomycota</taxon>
        <taxon>Agaricomycotina</taxon>
        <taxon>Agaricomycetes</taxon>
        <taxon>Agaricomycetidae</taxon>
        <taxon>Agaricales</taxon>
        <taxon>Agaricineae</taxon>
        <taxon>Strophariaceae</taxon>
        <taxon>Psilocybe</taxon>
    </lineage>
</organism>
<protein>
    <recommendedName>
        <fullName evidence="3">DUF4219 domain-containing protein</fullName>
    </recommendedName>
</protein>
<feature type="non-terminal residue" evidence="1">
    <location>
        <position position="269"/>
    </location>
</feature>
<dbReference type="InParanoid" id="A0A409XUE9"/>
<dbReference type="EMBL" id="NHYD01000370">
    <property type="protein sequence ID" value="PPQ94350.1"/>
    <property type="molecule type" value="Genomic_DNA"/>
</dbReference>
<evidence type="ECO:0000313" key="1">
    <source>
        <dbReference type="EMBL" id="PPQ94350.1"/>
    </source>
</evidence>
<dbReference type="AlphaFoldDB" id="A0A409XUE9"/>
<dbReference type="OrthoDB" id="3257543at2759"/>
<keyword evidence="2" id="KW-1185">Reference proteome</keyword>
<comment type="caution">
    <text evidence="1">The sequence shown here is derived from an EMBL/GenBank/DDBJ whole genome shotgun (WGS) entry which is preliminary data.</text>
</comment>
<evidence type="ECO:0008006" key="3">
    <source>
        <dbReference type="Google" id="ProtNLM"/>
    </source>
</evidence>
<dbReference type="Proteomes" id="UP000283269">
    <property type="component" value="Unassembled WGS sequence"/>
</dbReference>
<dbReference type="STRING" id="93625.A0A409XUE9"/>
<gene>
    <name evidence="1" type="ORF">CVT25_000396</name>
</gene>
<evidence type="ECO:0000313" key="2">
    <source>
        <dbReference type="Proteomes" id="UP000283269"/>
    </source>
</evidence>
<dbReference type="Pfam" id="PF14223">
    <property type="entry name" value="Retrotran_gag_2"/>
    <property type="match status" value="1"/>
</dbReference>
<accession>A0A409XUE9</accession>
<sequence length="269" mass="30173">MPNDLQIPHLNATNYNTWSGLMTACLQSKGIWCIVSGAKTQPLLSGILTAGELAALKLYHENRNKACGMIYLHLDNDQKIHVEAVKDDLIQMWDALKAVHQQKCPGNRFNAYDDLFSIRKEEGETLQTLINRVERAVVLIQQLRPKDFDLAKLDEELASLTLIRALPDEYNAFASSLLLLNKMDKATIHQAFVTEDIQRCRCASDMPAVATAFQTTLTPSASKQKCAFCNMSNHVMDKCHKFINVQKEAKEHVKNACKGNRANKAQEAT</sequence>